<accession>A0ABW1PIZ9</accession>
<gene>
    <name evidence="3" type="ORF">ACFPVY_02920</name>
</gene>
<keyword evidence="2" id="KW-0862">Zinc</keyword>
<evidence type="ECO:0000313" key="4">
    <source>
        <dbReference type="Proteomes" id="UP001596287"/>
    </source>
</evidence>
<keyword evidence="4" id="KW-1185">Reference proteome</keyword>
<dbReference type="EMBL" id="JBHSQB010000003">
    <property type="protein sequence ID" value="MFC6095586.1"/>
    <property type="molecule type" value="Genomic_DNA"/>
</dbReference>
<dbReference type="CDD" id="cd07010">
    <property type="entry name" value="cupin_PMI_type_I_N_bac"/>
    <property type="match status" value="1"/>
</dbReference>
<dbReference type="SUPFAM" id="SSF51182">
    <property type="entry name" value="RmlC-like cupins"/>
    <property type="match status" value="1"/>
</dbReference>
<evidence type="ECO:0000256" key="2">
    <source>
        <dbReference type="ARBA" id="ARBA00022833"/>
    </source>
</evidence>
<dbReference type="RefSeq" id="WP_379790221.1">
    <property type="nucleotide sequence ID" value="NZ_JBHSQB010000003.1"/>
</dbReference>
<evidence type="ECO:0000313" key="3">
    <source>
        <dbReference type="EMBL" id="MFC6095586.1"/>
    </source>
</evidence>
<dbReference type="Proteomes" id="UP001596287">
    <property type="component" value="Unassembled WGS sequence"/>
</dbReference>
<protein>
    <submittedName>
        <fullName evidence="3">Class I mannose-6-phosphate isomerase</fullName>
    </submittedName>
</protein>
<dbReference type="Gene3D" id="2.60.120.10">
    <property type="entry name" value="Jelly Rolls"/>
    <property type="match status" value="1"/>
</dbReference>
<dbReference type="InterPro" id="IPR014710">
    <property type="entry name" value="RmlC-like_jellyroll"/>
</dbReference>
<dbReference type="InterPro" id="IPR051804">
    <property type="entry name" value="Carb_Metab_Reg_Kinase/Isom"/>
</dbReference>
<evidence type="ECO:0000256" key="1">
    <source>
        <dbReference type="ARBA" id="ARBA00022723"/>
    </source>
</evidence>
<reference evidence="4" key="1">
    <citation type="journal article" date="2019" name="Int. J. Syst. Evol. Microbiol.">
        <title>The Global Catalogue of Microorganisms (GCM) 10K type strain sequencing project: providing services to taxonomists for standard genome sequencing and annotation.</title>
        <authorList>
            <consortium name="The Broad Institute Genomics Platform"/>
            <consortium name="The Broad Institute Genome Sequencing Center for Infectious Disease"/>
            <person name="Wu L."/>
            <person name="Ma J."/>
        </authorList>
    </citation>
    <scope>NUCLEOTIDE SEQUENCE [LARGE SCALE GENOMIC DNA]</scope>
    <source>
        <strain evidence="4">CCUG 49679</strain>
    </source>
</reference>
<name>A0ABW1PIZ9_9FLAO</name>
<proteinExistence type="predicted"/>
<dbReference type="PANTHER" id="PTHR42742">
    <property type="entry name" value="TRANSCRIPTIONAL REPRESSOR MPRA"/>
    <property type="match status" value="1"/>
</dbReference>
<keyword evidence="1" id="KW-0479">Metal-binding</keyword>
<organism evidence="3 4">
    <name type="scientific">Flavobacterium qiangtangense</name>
    <dbReference type="NCBI Taxonomy" id="1442595"/>
    <lineage>
        <taxon>Bacteria</taxon>
        <taxon>Pseudomonadati</taxon>
        <taxon>Bacteroidota</taxon>
        <taxon>Flavobacteriia</taxon>
        <taxon>Flavobacteriales</taxon>
        <taxon>Flavobacteriaceae</taxon>
        <taxon>Flavobacterium</taxon>
    </lineage>
</organism>
<dbReference type="PANTHER" id="PTHR42742:SF3">
    <property type="entry name" value="FRUCTOKINASE"/>
    <property type="match status" value="1"/>
</dbReference>
<dbReference type="GO" id="GO:0016853">
    <property type="term" value="F:isomerase activity"/>
    <property type="evidence" value="ECO:0007669"/>
    <property type="project" value="UniProtKB-KW"/>
</dbReference>
<keyword evidence="3" id="KW-0413">Isomerase</keyword>
<comment type="caution">
    <text evidence="3">The sequence shown here is derived from an EMBL/GenBank/DDBJ whole genome shotgun (WGS) entry which is preliminary data.</text>
</comment>
<sequence length="580" mass="66520">MSTYNKTPYFSISGKANTGWDAIIEELENKIRKTDNDRFILVVECYQGVDDAELIQGFKKLNPDTFISSEDAFKSEEEILKLTYDDVTDDAIFGFITRLKFQDFLEDKKVKEFRNTIKKSTGLTIVYGHASSIIAKEYDCLIYADMARWEIQQRQRNHEINNLGLKNAQESASIQYKRGYFVDWRVCDKLKQKLFDKADFWLDSNKKGQPKMISAATLRNGLSDLVQSPFRVVPYFDPGPWGGQWMKETLDLDKSKSNYAWSFDGVPEENSLLLEISGEIIEIPSINLVFYKSKELLGEPVESRFGKEFPIRFDFLDTMSGGNLSLQVHPTTQYIRENFGMNYTQDESYYILDAKPDATVLLGLKSGCNSKELINELKESQKTGTSFDAEKFVNVFPAKKHDHFLIPNGTIHCSGANSMVLEISATPYIFTFKLYDWGRMGLDGKPRAINIERGKEVIDWNKDTAYCENNLVGQVEQIAQGDGWREERTGLHKTQFIETRRHWFTKPVVHQTGESVNVLNLVHGKKIIVESPTNSFKPFEVNYAETFIVPAFVKEYIIRPSDGNEDEECATIKAYVRFKA</sequence>
<dbReference type="InterPro" id="IPR011051">
    <property type="entry name" value="RmlC_Cupin_sf"/>
</dbReference>